<comment type="caution">
    <text evidence="1">The sequence shown here is derived from an EMBL/GenBank/DDBJ whole genome shotgun (WGS) entry which is preliminary data.</text>
</comment>
<protein>
    <submittedName>
        <fullName evidence="1">Uncharacterized protein</fullName>
    </submittedName>
</protein>
<proteinExistence type="predicted"/>
<evidence type="ECO:0000313" key="2">
    <source>
        <dbReference type="Proteomes" id="UP001156691"/>
    </source>
</evidence>
<gene>
    <name evidence="1" type="ORF">GCM10010862_38280</name>
</gene>
<accession>A0ABQ5W9Q8</accession>
<dbReference type="Proteomes" id="UP001156691">
    <property type="component" value="Unassembled WGS sequence"/>
</dbReference>
<keyword evidence="2" id="KW-1185">Reference proteome</keyword>
<sequence>MHCRLWDQEATPAGPRREPLQFQQIVLAPVPDSFGSAQKGMTFGAETNAKDDKVGGIKSPAAGQCLDQFI</sequence>
<name>A0ABQ5W9Q8_9HYPH</name>
<dbReference type="EMBL" id="BSNS01000020">
    <property type="protein sequence ID" value="GLQ56569.1"/>
    <property type="molecule type" value="Genomic_DNA"/>
</dbReference>
<evidence type="ECO:0000313" key="1">
    <source>
        <dbReference type="EMBL" id="GLQ56569.1"/>
    </source>
</evidence>
<organism evidence="1 2">
    <name type="scientific">Devosia nitrariae</name>
    <dbReference type="NCBI Taxonomy" id="2071872"/>
    <lineage>
        <taxon>Bacteria</taxon>
        <taxon>Pseudomonadati</taxon>
        <taxon>Pseudomonadota</taxon>
        <taxon>Alphaproteobacteria</taxon>
        <taxon>Hyphomicrobiales</taxon>
        <taxon>Devosiaceae</taxon>
        <taxon>Devosia</taxon>
    </lineage>
</organism>
<reference evidence="2" key="1">
    <citation type="journal article" date="2019" name="Int. J. Syst. Evol. Microbiol.">
        <title>The Global Catalogue of Microorganisms (GCM) 10K type strain sequencing project: providing services to taxonomists for standard genome sequencing and annotation.</title>
        <authorList>
            <consortium name="The Broad Institute Genomics Platform"/>
            <consortium name="The Broad Institute Genome Sequencing Center for Infectious Disease"/>
            <person name="Wu L."/>
            <person name="Ma J."/>
        </authorList>
    </citation>
    <scope>NUCLEOTIDE SEQUENCE [LARGE SCALE GENOMIC DNA]</scope>
    <source>
        <strain evidence="2">NBRC 112416</strain>
    </source>
</reference>